<keyword evidence="1" id="KW-0732">Signal</keyword>
<dbReference type="AlphaFoldDB" id="A0A0C3EWJ2"/>
<dbReference type="Pfam" id="PF13668">
    <property type="entry name" value="Ferritin_2"/>
    <property type="match status" value="1"/>
</dbReference>
<dbReference type="PANTHER" id="PTHR38705:SF1">
    <property type="entry name" value="PROTEIN RDS1"/>
    <property type="match status" value="1"/>
</dbReference>
<feature type="signal peptide" evidence="1">
    <location>
        <begin position="1"/>
        <end position="17"/>
    </location>
</feature>
<evidence type="ECO:0000313" key="2">
    <source>
        <dbReference type="EMBL" id="KIM72379.1"/>
    </source>
</evidence>
<dbReference type="SUPFAM" id="SSF47240">
    <property type="entry name" value="Ferritin-like"/>
    <property type="match status" value="1"/>
</dbReference>
<reference evidence="2 3" key="1">
    <citation type="submission" date="2014-04" db="EMBL/GenBank/DDBJ databases">
        <authorList>
            <consortium name="DOE Joint Genome Institute"/>
            <person name="Kuo A."/>
            <person name="Tarkka M."/>
            <person name="Buscot F."/>
            <person name="Kohler A."/>
            <person name="Nagy L.G."/>
            <person name="Floudas D."/>
            <person name="Copeland A."/>
            <person name="Barry K.W."/>
            <person name="Cichocki N."/>
            <person name="Veneault-Fourrey C."/>
            <person name="LaButti K."/>
            <person name="Lindquist E.A."/>
            <person name="Lipzen A."/>
            <person name="Lundell T."/>
            <person name="Morin E."/>
            <person name="Murat C."/>
            <person name="Sun H."/>
            <person name="Tunlid A."/>
            <person name="Henrissat B."/>
            <person name="Grigoriev I.V."/>
            <person name="Hibbett D.S."/>
            <person name="Martin F."/>
            <person name="Nordberg H.P."/>
            <person name="Cantor M.N."/>
            <person name="Hua S.X."/>
        </authorList>
    </citation>
    <scope>NUCLEOTIDE SEQUENCE [LARGE SCALE GENOMIC DNA]</scope>
    <source>
        <strain evidence="2 3">F 1598</strain>
    </source>
</reference>
<gene>
    <name evidence="2" type="ORF">PILCRDRAFT_829776</name>
</gene>
<dbReference type="InterPro" id="IPR039254">
    <property type="entry name" value="Rds1"/>
</dbReference>
<dbReference type="Proteomes" id="UP000054166">
    <property type="component" value="Unassembled WGS sequence"/>
</dbReference>
<protein>
    <recommendedName>
        <fullName evidence="4">Ferritin-like domain-containing protein</fullName>
    </recommendedName>
</protein>
<sequence length="237" mass="25693">MKFIIATIALCVANVQATVVPTKRDGDATMNSDVPVLNFALTLEHLENAFYKEGLRKYSQADFIKAGLPKWIRGRFEQIAQHEATHVAFLESALGPLAVKPCQYNFGDTSIKEFVDFSGMVETVGASAYTGAAQLLSNKDYLTSAAAILATEGRHSSWINSAVRKGAPWSTSFEAPLDVNQVYTIASGVVIPKELYGVVFAVITTDKTKVDDSVTVAGPVYLNFDFDSQGKLATWAL</sequence>
<dbReference type="HOGENOM" id="CLU_029630_0_0_1"/>
<feature type="chain" id="PRO_5002164162" description="Ferritin-like domain-containing protein" evidence="1">
    <location>
        <begin position="18"/>
        <end position="237"/>
    </location>
</feature>
<name>A0A0C3EWJ2_PILCF</name>
<dbReference type="EMBL" id="KN833136">
    <property type="protein sequence ID" value="KIM72379.1"/>
    <property type="molecule type" value="Genomic_DNA"/>
</dbReference>
<keyword evidence="3" id="KW-1185">Reference proteome</keyword>
<proteinExistence type="predicted"/>
<evidence type="ECO:0000313" key="3">
    <source>
        <dbReference type="Proteomes" id="UP000054166"/>
    </source>
</evidence>
<dbReference type="PANTHER" id="PTHR38705">
    <property type="entry name" value="PROTEIN RDS1"/>
    <property type="match status" value="1"/>
</dbReference>
<dbReference type="InterPro" id="IPR009078">
    <property type="entry name" value="Ferritin-like_SF"/>
</dbReference>
<evidence type="ECO:0000256" key="1">
    <source>
        <dbReference type="SAM" id="SignalP"/>
    </source>
</evidence>
<dbReference type="InParanoid" id="A0A0C3EWJ2"/>
<evidence type="ECO:0008006" key="4">
    <source>
        <dbReference type="Google" id="ProtNLM"/>
    </source>
</evidence>
<reference evidence="3" key="2">
    <citation type="submission" date="2015-01" db="EMBL/GenBank/DDBJ databases">
        <title>Evolutionary Origins and Diversification of the Mycorrhizal Mutualists.</title>
        <authorList>
            <consortium name="DOE Joint Genome Institute"/>
            <consortium name="Mycorrhizal Genomics Consortium"/>
            <person name="Kohler A."/>
            <person name="Kuo A."/>
            <person name="Nagy L.G."/>
            <person name="Floudas D."/>
            <person name="Copeland A."/>
            <person name="Barry K.W."/>
            <person name="Cichocki N."/>
            <person name="Veneault-Fourrey C."/>
            <person name="LaButti K."/>
            <person name="Lindquist E.A."/>
            <person name="Lipzen A."/>
            <person name="Lundell T."/>
            <person name="Morin E."/>
            <person name="Murat C."/>
            <person name="Riley R."/>
            <person name="Ohm R."/>
            <person name="Sun H."/>
            <person name="Tunlid A."/>
            <person name="Henrissat B."/>
            <person name="Grigoriev I.V."/>
            <person name="Hibbett D.S."/>
            <person name="Martin F."/>
        </authorList>
    </citation>
    <scope>NUCLEOTIDE SEQUENCE [LARGE SCALE GENOMIC DNA]</scope>
    <source>
        <strain evidence="3">F 1598</strain>
    </source>
</reference>
<dbReference type="STRING" id="765440.A0A0C3EWJ2"/>
<organism evidence="2 3">
    <name type="scientific">Piloderma croceum (strain F 1598)</name>
    <dbReference type="NCBI Taxonomy" id="765440"/>
    <lineage>
        <taxon>Eukaryota</taxon>
        <taxon>Fungi</taxon>
        <taxon>Dikarya</taxon>
        <taxon>Basidiomycota</taxon>
        <taxon>Agaricomycotina</taxon>
        <taxon>Agaricomycetes</taxon>
        <taxon>Agaricomycetidae</taxon>
        <taxon>Atheliales</taxon>
        <taxon>Atheliaceae</taxon>
        <taxon>Piloderma</taxon>
    </lineage>
</organism>
<accession>A0A0C3EWJ2</accession>
<dbReference type="OrthoDB" id="1001765at2759"/>